<protein>
    <submittedName>
        <fullName evidence="2">Uncharacterized protein</fullName>
    </submittedName>
</protein>
<keyword evidence="1" id="KW-1133">Transmembrane helix</keyword>
<accession>A0A076N682</accession>
<reference evidence="2 3" key="1">
    <citation type="submission" date="2014-07" db="EMBL/GenBank/DDBJ databases">
        <title>Whole Genome Sequence of the Amycolatopsis methanolica 239.</title>
        <authorList>
            <person name="Tang B."/>
        </authorList>
    </citation>
    <scope>NUCLEOTIDE SEQUENCE [LARGE SCALE GENOMIC DNA]</scope>
    <source>
        <strain evidence="2 3">239</strain>
    </source>
</reference>
<feature type="transmembrane region" description="Helical" evidence="1">
    <location>
        <begin position="157"/>
        <end position="176"/>
    </location>
</feature>
<dbReference type="OrthoDB" id="3590217at2"/>
<feature type="transmembrane region" description="Helical" evidence="1">
    <location>
        <begin position="49"/>
        <end position="69"/>
    </location>
</feature>
<dbReference type="PATRIC" id="fig|1068978.7.peg.7228"/>
<keyword evidence="1" id="KW-0812">Transmembrane</keyword>
<dbReference type="STRING" id="1068978.AMETH_6729"/>
<dbReference type="eggNOG" id="ENOG5033SP7">
    <property type="taxonomic scope" value="Bacteria"/>
</dbReference>
<dbReference type="Proteomes" id="UP000062973">
    <property type="component" value="Chromosome"/>
</dbReference>
<sequence>MDHGSHPVTGSAGLDLAALIVRLVLLPATAFVAGIGLLRPQVDTLPRRLRQVTVVLGGLSAVLAVVSAVAFDVNVVGAVVHALLVLAVPVLTTRRPPVGRWVATALLVLLVLETALGRSGVEFAIDTVYVAATAAWFGLASLALARAETPRLGPLSWTLGGVLALAGAVQLVLSGVAFDRRLYETGFGIALLAAFVLPIVAAVLWRRVAVVGVAAAFVAWSAFVALPAPAELPVPGVPLLADAGGTPVLVSPQRPGRNLVHLATAGSVAVGDGPAVQAVARPGASGFWAEVDLPAGRSSLVVSGRTIEVDTGSASGVATASGPDGPECATTALGGLVAGRKDVLTACPADALSEADADALRKLVGFLAARGTGSITVVGDSSARGTEAARVVRDAAAVSRVAVRPDGAALVVVSGWAQAASALDGAAAAQRERPAYPYGLYVAPWLLTGPLVNTVASSTVPLRFDPREQAAVSYAVALDNAFPGEAATVTGFRQWLGPEQPEPPRVQLFAAAQVNAMPMAPGQPHAPGMDVPGEGAGFFVPQGTVVPISFPLG</sequence>
<feature type="transmembrane region" description="Helical" evidence="1">
    <location>
        <begin position="75"/>
        <end position="91"/>
    </location>
</feature>
<feature type="transmembrane region" description="Helical" evidence="1">
    <location>
        <begin position="182"/>
        <end position="201"/>
    </location>
</feature>
<dbReference type="HOGENOM" id="CLU_483881_0_0_11"/>
<proteinExistence type="predicted"/>
<feature type="transmembrane region" description="Helical" evidence="1">
    <location>
        <begin position="128"/>
        <end position="145"/>
    </location>
</feature>
<name>A0A076N682_AMYME</name>
<organism evidence="2 3">
    <name type="scientific">Amycolatopsis methanolica 239</name>
    <dbReference type="NCBI Taxonomy" id="1068978"/>
    <lineage>
        <taxon>Bacteria</taxon>
        <taxon>Bacillati</taxon>
        <taxon>Actinomycetota</taxon>
        <taxon>Actinomycetes</taxon>
        <taxon>Pseudonocardiales</taxon>
        <taxon>Pseudonocardiaceae</taxon>
        <taxon>Amycolatopsis</taxon>
        <taxon>Amycolatopsis methanolica group</taxon>
    </lineage>
</organism>
<dbReference type="KEGG" id="amq:AMETH_6729"/>
<dbReference type="RefSeq" id="WP_017985595.1">
    <property type="nucleotide sequence ID" value="NZ_AQUL01000001.1"/>
</dbReference>
<dbReference type="AlphaFoldDB" id="A0A076N682"/>
<feature type="transmembrane region" description="Helical" evidence="1">
    <location>
        <begin position="208"/>
        <end position="228"/>
    </location>
</feature>
<feature type="transmembrane region" description="Helical" evidence="1">
    <location>
        <begin position="16"/>
        <end position="37"/>
    </location>
</feature>
<gene>
    <name evidence="2" type="ORF">AMETH_6729</name>
</gene>
<feature type="transmembrane region" description="Helical" evidence="1">
    <location>
        <begin position="98"/>
        <end position="116"/>
    </location>
</feature>
<dbReference type="EMBL" id="CP009110">
    <property type="protein sequence ID" value="AIJ26821.1"/>
    <property type="molecule type" value="Genomic_DNA"/>
</dbReference>
<keyword evidence="3" id="KW-1185">Reference proteome</keyword>
<evidence type="ECO:0000313" key="3">
    <source>
        <dbReference type="Proteomes" id="UP000062973"/>
    </source>
</evidence>
<evidence type="ECO:0000256" key="1">
    <source>
        <dbReference type="SAM" id="Phobius"/>
    </source>
</evidence>
<evidence type="ECO:0000313" key="2">
    <source>
        <dbReference type="EMBL" id="AIJ26821.1"/>
    </source>
</evidence>
<keyword evidence="1" id="KW-0472">Membrane</keyword>